<dbReference type="EMBL" id="CP002083">
    <property type="protein sequence ID" value="ADJ23374.1"/>
    <property type="molecule type" value="Genomic_DNA"/>
</dbReference>
<protein>
    <submittedName>
        <fullName evidence="2">Uncharacterized protein</fullName>
    </submittedName>
</protein>
<keyword evidence="1" id="KW-1133">Transmembrane helix</keyword>
<evidence type="ECO:0000313" key="2">
    <source>
        <dbReference type="EMBL" id="ADJ21969.1"/>
    </source>
</evidence>
<organism evidence="2 4">
    <name type="scientific">Hyphomicrobium denitrificans (strain ATCC 51888 / DSM 1869 / NCIMB 11706 / TK 0415)</name>
    <dbReference type="NCBI Taxonomy" id="582899"/>
    <lineage>
        <taxon>Bacteria</taxon>
        <taxon>Pseudomonadati</taxon>
        <taxon>Pseudomonadota</taxon>
        <taxon>Alphaproteobacteria</taxon>
        <taxon>Hyphomicrobiales</taxon>
        <taxon>Hyphomicrobiaceae</taxon>
        <taxon>Hyphomicrobium</taxon>
    </lineage>
</organism>
<sequence length="50" mass="5818">MIKIATIIYWCIDHGIGDLIFWPLLLTFCGFLIWLAEDSPPQKVKHEDES</sequence>
<evidence type="ECO:0000256" key="1">
    <source>
        <dbReference type="SAM" id="Phobius"/>
    </source>
</evidence>
<dbReference type="KEGG" id="hdn:Hden_0142"/>
<keyword evidence="1" id="KW-0812">Transmembrane</keyword>
<feature type="transmembrane region" description="Helical" evidence="1">
    <location>
        <begin position="19"/>
        <end position="36"/>
    </location>
</feature>
<gene>
    <name evidence="2" type="ordered locus">Hden_0142</name>
    <name evidence="3" type="ordered locus">Hden_1562</name>
</gene>
<accession>D8JQ48</accession>
<reference evidence="2" key="1">
    <citation type="submission" date="2010-06" db="EMBL/GenBank/DDBJ databases">
        <title>Complete sequence of Hyphomicrobium denitrificans ATCC 51888.</title>
        <authorList>
            <consortium name="US DOE Joint Genome Institute"/>
            <person name="Lucas S."/>
            <person name="Copeland A."/>
            <person name="Lapidus A."/>
            <person name="Cheng J.-F."/>
            <person name="Bruce D."/>
            <person name="Goodwin L."/>
            <person name="Pitluck S."/>
            <person name="Held B."/>
            <person name="Detter J.C."/>
            <person name="Han C."/>
            <person name="Tapia R."/>
            <person name="Land M."/>
            <person name="Hauser L."/>
            <person name="Kyrpides N."/>
            <person name="Ivanova N."/>
            <person name="Brown P.J.B."/>
            <person name="Brun Y.V."/>
            <person name="Woyke T."/>
        </authorList>
    </citation>
    <scope>NUCLEOTIDE SEQUENCE</scope>
    <source>
        <strain evidence="2">ATCC 51888</strain>
    </source>
</reference>
<dbReference type="AlphaFoldDB" id="D8JQ48"/>
<dbReference type="KEGG" id="hdn:Hden_1562"/>
<evidence type="ECO:0000313" key="4">
    <source>
        <dbReference type="Proteomes" id="UP000002033"/>
    </source>
</evidence>
<proteinExistence type="predicted"/>
<keyword evidence="1" id="KW-0472">Membrane</keyword>
<name>D8JQ48_HYPDA</name>
<keyword evidence="4" id="KW-1185">Reference proteome</keyword>
<dbReference type="EMBL" id="CP002083">
    <property type="protein sequence ID" value="ADJ21969.1"/>
    <property type="molecule type" value="Genomic_DNA"/>
</dbReference>
<reference evidence="4" key="2">
    <citation type="journal article" date="2011" name="J. Bacteriol.">
        <title>Genome sequences of eight morphologically diverse alphaproteobacteria.</title>
        <authorList>
            <consortium name="US DOE Joint Genome Institute"/>
            <person name="Brown P.J."/>
            <person name="Kysela D.T."/>
            <person name="Buechlein A."/>
            <person name="Hemmerich C."/>
            <person name="Brun Y.V."/>
        </authorList>
    </citation>
    <scope>NUCLEOTIDE SEQUENCE [LARGE SCALE GENOMIC DNA]</scope>
    <source>
        <strain evidence="4">ATCC 51888 / DSM 1869 / NCIB 11706 / TK 0415</strain>
    </source>
</reference>
<dbReference type="HOGENOM" id="CLU_3118675_0_0_5"/>
<dbReference type="Proteomes" id="UP000002033">
    <property type="component" value="Chromosome"/>
</dbReference>
<evidence type="ECO:0000313" key="3">
    <source>
        <dbReference type="EMBL" id="ADJ23374.1"/>
    </source>
</evidence>